<accession>N0E3W1</accession>
<feature type="compositionally biased region" description="Polar residues" evidence="1">
    <location>
        <begin position="153"/>
        <end position="168"/>
    </location>
</feature>
<dbReference type="STRING" id="1193181.BN10_570042"/>
<feature type="region of interest" description="Disordered" evidence="1">
    <location>
        <begin position="183"/>
        <end position="203"/>
    </location>
</feature>
<gene>
    <name evidence="2" type="ORF">BN10_570042</name>
</gene>
<evidence type="ECO:0008006" key="4">
    <source>
        <dbReference type="Google" id="ProtNLM"/>
    </source>
</evidence>
<dbReference type="Proteomes" id="UP000013167">
    <property type="component" value="Unassembled WGS sequence"/>
</dbReference>
<protein>
    <recommendedName>
        <fullName evidence="4">DUF937 domain-containing protein</fullName>
    </recommendedName>
</protein>
<dbReference type="RefSeq" id="WP_010850284.1">
    <property type="nucleotide sequence ID" value="NZ_HF570956.1"/>
</dbReference>
<feature type="compositionally biased region" description="Polar residues" evidence="1">
    <location>
        <begin position="189"/>
        <end position="200"/>
    </location>
</feature>
<sequence length="218" mass="21080">MSAIDDILGQLPIDQLADQLGADPQQVQAASAAVLPALLGGLQANAGDGGASSILSALGQHNNDLLSGGIDLSQIDTQDGAAIAGHIFGDQQDAVANQLGGLGGGAAGAGSGIGSALIKKLIPILAPIVLSYIANQVFGKMGQSGGSSTQSTAPSLPTQTQSQGQSAGPGSLDDLLKDVLGSAVGGGSTTQAPQQQSVPSGGSIITDILGGLLGGGRR</sequence>
<keyword evidence="3" id="KW-1185">Reference proteome</keyword>
<dbReference type="OrthoDB" id="3577641at2"/>
<dbReference type="HOGENOM" id="CLU_080945_3_0_11"/>
<organism evidence="2 3">
    <name type="scientific">Phycicoccus elongatus Lp2</name>
    <dbReference type="NCBI Taxonomy" id="1193181"/>
    <lineage>
        <taxon>Bacteria</taxon>
        <taxon>Bacillati</taxon>
        <taxon>Actinomycetota</taxon>
        <taxon>Actinomycetes</taxon>
        <taxon>Micrococcales</taxon>
        <taxon>Intrasporangiaceae</taxon>
        <taxon>Phycicoccus</taxon>
    </lineage>
</organism>
<feature type="region of interest" description="Disordered" evidence="1">
    <location>
        <begin position="143"/>
        <end position="171"/>
    </location>
</feature>
<dbReference type="InterPro" id="IPR009282">
    <property type="entry name" value="DUF937"/>
</dbReference>
<proteinExistence type="predicted"/>
<dbReference type="Pfam" id="PF06078">
    <property type="entry name" value="DUF937"/>
    <property type="match status" value="1"/>
</dbReference>
<dbReference type="AlphaFoldDB" id="N0E3W1"/>
<reference evidence="2 3" key="1">
    <citation type="journal article" date="2013" name="ISME J.">
        <title>A metabolic model for members of the genus Tetrasphaera involved in enhanced biological phosphorus removal.</title>
        <authorList>
            <person name="Kristiansen R."/>
            <person name="Nguyen H.T.T."/>
            <person name="Saunders A.M."/>
            <person name="Nielsen J.L."/>
            <person name="Wimmer R."/>
            <person name="Le V.Q."/>
            <person name="McIlroy S.J."/>
            <person name="Petrovski S."/>
            <person name="Seviour R.J."/>
            <person name="Calteau A."/>
            <person name="Nielsen K.L."/>
            <person name="Nielsen P.H."/>
        </authorList>
    </citation>
    <scope>NUCLEOTIDE SEQUENCE [LARGE SCALE GENOMIC DNA]</scope>
    <source>
        <strain evidence="2 3">Lp2</strain>
    </source>
</reference>
<comment type="caution">
    <text evidence="2">The sequence shown here is derived from an EMBL/GenBank/DDBJ whole genome shotgun (WGS) entry which is preliminary data.</text>
</comment>
<name>N0E3W1_9MICO</name>
<evidence type="ECO:0000313" key="3">
    <source>
        <dbReference type="Proteomes" id="UP000013167"/>
    </source>
</evidence>
<dbReference type="EMBL" id="CAIZ01000127">
    <property type="protein sequence ID" value="CCH70435.1"/>
    <property type="molecule type" value="Genomic_DNA"/>
</dbReference>
<evidence type="ECO:0000256" key="1">
    <source>
        <dbReference type="SAM" id="MobiDB-lite"/>
    </source>
</evidence>
<evidence type="ECO:0000313" key="2">
    <source>
        <dbReference type="EMBL" id="CCH70435.1"/>
    </source>
</evidence>
<dbReference type="eggNOG" id="COG5403">
    <property type="taxonomic scope" value="Bacteria"/>
</dbReference>